<keyword evidence="2" id="KW-1185">Reference proteome</keyword>
<comment type="caution">
    <text evidence="1">The sequence shown here is derived from an EMBL/GenBank/DDBJ whole genome shotgun (WGS) entry which is preliminary data.</text>
</comment>
<accession>A0A9N9A5N4</accession>
<dbReference type="EMBL" id="CAJVPS010001021">
    <property type="protein sequence ID" value="CAG8520567.1"/>
    <property type="molecule type" value="Genomic_DNA"/>
</dbReference>
<sequence>MPTEIKVNFRISASNNHFTTSVAEAPIGDRDLIYLTDPYITDSFSEIEPAYLDFHLGSTSDAPVSLEDAIFHLNEFEPSQDPFLQIDSTFDAPAGLENIIHKRKFELWQGDSTDPSSQVDSTSDAPVSLDDITQFEPWQGNSLMTCNFFEEPLMFIYKIVQI</sequence>
<dbReference type="Proteomes" id="UP000789508">
    <property type="component" value="Unassembled WGS sequence"/>
</dbReference>
<gene>
    <name evidence="1" type="ORF">ALEPTO_LOCUS4443</name>
</gene>
<name>A0A9N9A5N4_9GLOM</name>
<reference evidence="1" key="1">
    <citation type="submission" date="2021-06" db="EMBL/GenBank/DDBJ databases">
        <authorList>
            <person name="Kallberg Y."/>
            <person name="Tangrot J."/>
            <person name="Rosling A."/>
        </authorList>
    </citation>
    <scope>NUCLEOTIDE SEQUENCE</scope>
    <source>
        <strain evidence="1">FL130A</strain>
    </source>
</reference>
<evidence type="ECO:0000313" key="1">
    <source>
        <dbReference type="EMBL" id="CAG8520567.1"/>
    </source>
</evidence>
<evidence type="ECO:0000313" key="2">
    <source>
        <dbReference type="Proteomes" id="UP000789508"/>
    </source>
</evidence>
<dbReference type="AlphaFoldDB" id="A0A9N9A5N4"/>
<proteinExistence type="predicted"/>
<protein>
    <submittedName>
        <fullName evidence="1">9037_t:CDS:1</fullName>
    </submittedName>
</protein>
<organism evidence="1 2">
    <name type="scientific">Ambispora leptoticha</name>
    <dbReference type="NCBI Taxonomy" id="144679"/>
    <lineage>
        <taxon>Eukaryota</taxon>
        <taxon>Fungi</taxon>
        <taxon>Fungi incertae sedis</taxon>
        <taxon>Mucoromycota</taxon>
        <taxon>Glomeromycotina</taxon>
        <taxon>Glomeromycetes</taxon>
        <taxon>Archaeosporales</taxon>
        <taxon>Ambisporaceae</taxon>
        <taxon>Ambispora</taxon>
    </lineage>
</organism>